<dbReference type="Gene3D" id="1.20.1050.10">
    <property type="match status" value="1"/>
</dbReference>
<dbReference type="InterPro" id="IPR004045">
    <property type="entry name" value="Glutathione_S-Trfase_N"/>
</dbReference>
<dbReference type="Proteomes" id="UP001497512">
    <property type="component" value="Chromosome 3"/>
</dbReference>
<dbReference type="InterPro" id="IPR036249">
    <property type="entry name" value="Thioredoxin-like_sf"/>
</dbReference>
<organism evidence="3 4">
    <name type="scientific">Sphagnum troendelagicum</name>
    <dbReference type="NCBI Taxonomy" id="128251"/>
    <lineage>
        <taxon>Eukaryota</taxon>
        <taxon>Viridiplantae</taxon>
        <taxon>Streptophyta</taxon>
        <taxon>Embryophyta</taxon>
        <taxon>Bryophyta</taxon>
        <taxon>Sphagnophytina</taxon>
        <taxon>Sphagnopsida</taxon>
        <taxon>Sphagnales</taxon>
        <taxon>Sphagnaceae</taxon>
        <taxon>Sphagnum</taxon>
    </lineage>
</organism>
<proteinExistence type="predicted"/>
<accession>A0ABP0UH85</accession>
<keyword evidence="4" id="KW-1185">Reference proteome</keyword>
<evidence type="ECO:0000259" key="1">
    <source>
        <dbReference type="PROSITE" id="PS50404"/>
    </source>
</evidence>
<name>A0ABP0UH85_9BRYO</name>
<dbReference type="EMBL" id="OZ019895">
    <property type="protein sequence ID" value="CAK9221160.1"/>
    <property type="molecule type" value="Genomic_DNA"/>
</dbReference>
<dbReference type="PANTHER" id="PTHR44328:SF16">
    <property type="entry name" value="PROTEIN IN2-1 HOMOLOG B"/>
    <property type="match status" value="1"/>
</dbReference>
<reference evidence="3" key="1">
    <citation type="submission" date="2024-02" db="EMBL/GenBank/DDBJ databases">
        <authorList>
            <consortium name="ELIXIR-Norway"/>
            <consortium name="Elixir Norway"/>
        </authorList>
    </citation>
    <scope>NUCLEOTIDE SEQUENCE</scope>
</reference>
<feature type="domain" description="GST C-terminal" evidence="2">
    <location>
        <begin position="107"/>
        <end position="239"/>
    </location>
</feature>
<dbReference type="PROSITE" id="PS50404">
    <property type="entry name" value="GST_NTER"/>
    <property type="match status" value="1"/>
</dbReference>
<dbReference type="SFLD" id="SFLDG00358">
    <property type="entry name" value="Main_(cytGST)"/>
    <property type="match status" value="1"/>
</dbReference>
<feature type="domain" description="GST N-terminal" evidence="1">
    <location>
        <begin position="23"/>
        <end position="103"/>
    </location>
</feature>
<sequence>MAPRQQIPQLLDSKSECPPLFDGTTRLYYFPASPASQCVQIALNYKGLDEIECVPINIFDKPPWYKEKVYHVGKVPALEHNGKVKGESLDLLVYLDQEFGGPTITPTEEEKKEATAELLKYRDSFFAAWTKALGFNNGAPATVIDVAPMLDHLENVLKKYANEGPFFFGKSVSMVDMIYIPFLERADISFPSNYDCRGGRPHLAKWIEAMNTIDAYTSTKLENTGSMDHWWAIMRLAKK</sequence>
<dbReference type="SUPFAM" id="SSF47616">
    <property type="entry name" value="GST C-terminal domain-like"/>
    <property type="match status" value="1"/>
</dbReference>
<dbReference type="Pfam" id="PF13410">
    <property type="entry name" value="GST_C_2"/>
    <property type="match status" value="1"/>
</dbReference>
<protein>
    <recommendedName>
        <fullName evidence="5">Glutathione S-transferase</fullName>
    </recommendedName>
</protein>
<dbReference type="CDD" id="cd00570">
    <property type="entry name" value="GST_N_family"/>
    <property type="match status" value="1"/>
</dbReference>
<dbReference type="InterPro" id="IPR036282">
    <property type="entry name" value="Glutathione-S-Trfase_C_sf"/>
</dbReference>
<dbReference type="SUPFAM" id="SSF52833">
    <property type="entry name" value="Thioredoxin-like"/>
    <property type="match status" value="1"/>
</dbReference>
<dbReference type="InterPro" id="IPR040079">
    <property type="entry name" value="Glutathione_S-Trfase"/>
</dbReference>
<dbReference type="PANTHER" id="PTHR44328">
    <property type="entry name" value="GLUTATHIONE S-TRANSFERASE L1"/>
    <property type="match status" value="1"/>
</dbReference>
<evidence type="ECO:0008006" key="5">
    <source>
        <dbReference type="Google" id="ProtNLM"/>
    </source>
</evidence>
<dbReference type="SFLD" id="SFLDS00019">
    <property type="entry name" value="Glutathione_Transferase_(cytos"/>
    <property type="match status" value="1"/>
</dbReference>
<evidence type="ECO:0000313" key="3">
    <source>
        <dbReference type="EMBL" id="CAK9221160.1"/>
    </source>
</evidence>
<evidence type="ECO:0000313" key="4">
    <source>
        <dbReference type="Proteomes" id="UP001497512"/>
    </source>
</evidence>
<dbReference type="Gene3D" id="3.40.30.10">
    <property type="entry name" value="Glutaredoxin"/>
    <property type="match status" value="1"/>
</dbReference>
<dbReference type="Pfam" id="PF13417">
    <property type="entry name" value="GST_N_3"/>
    <property type="match status" value="1"/>
</dbReference>
<dbReference type="InterPro" id="IPR010987">
    <property type="entry name" value="Glutathione-S-Trfase_C-like"/>
</dbReference>
<dbReference type="PROSITE" id="PS50405">
    <property type="entry name" value="GST_CTER"/>
    <property type="match status" value="1"/>
</dbReference>
<dbReference type="InterPro" id="IPR044629">
    <property type="entry name" value="GSTL1/2/3"/>
</dbReference>
<evidence type="ECO:0000259" key="2">
    <source>
        <dbReference type="PROSITE" id="PS50405"/>
    </source>
</evidence>
<gene>
    <name evidence="3" type="ORF">CSSPTR1EN2_LOCUS15817</name>
</gene>